<dbReference type="EMBL" id="ATAY01000073">
    <property type="protein sequence ID" value="EPR10086.1"/>
    <property type="molecule type" value="Genomic_DNA"/>
</dbReference>
<protein>
    <submittedName>
        <fullName evidence="1">Uncharacterized protein</fullName>
    </submittedName>
</protein>
<dbReference type="AlphaFoldDB" id="U4QYR2"/>
<evidence type="ECO:0000313" key="2">
    <source>
        <dbReference type="Proteomes" id="UP000016860"/>
    </source>
</evidence>
<dbReference type="Proteomes" id="UP000016860">
    <property type="component" value="Unassembled WGS sequence"/>
</dbReference>
<dbReference type="STRING" id="1330534.L323_14965"/>
<accession>U4QYR2</accession>
<proteinExistence type="predicted"/>
<evidence type="ECO:0000313" key="1">
    <source>
        <dbReference type="EMBL" id="EPR10086.1"/>
    </source>
</evidence>
<reference evidence="1 2" key="1">
    <citation type="journal article" date="2013" name="Genome Announc.">
        <title>Draft Genome Sequence of the Cellulolytic Bacterium Clostridium papyrosolvens C7 (ATCC 700395).</title>
        <authorList>
            <person name="Zepeda V."/>
            <person name="Dassa B."/>
            <person name="Borovok I."/>
            <person name="Lamed R."/>
            <person name="Bayer E.A."/>
            <person name="Cate J.H."/>
        </authorList>
    </citation>
    <scope>NUCLEOTIDE SEQUENCE [LARGE SCALE GENOMIC DNA]</scope>
    <source>
        <strain evidence="1 2">C7</strain>
    </source>
</reference>
<comment type="caution">
    <text evidence="1">The sequence shown here is derived from an EMBL/GenBank/DDBJ whole genome shotgun (WGS) entry which is preliminary data.</text>
</comment>
<dbReference type="PATRIC" id="fig|1330534.3.peg.2965"/>
<organism evidence="1 2">
    <name type="scientific">Ruminiclostridium papyrosolvens C7</name>
    <dbReference type="NCBI Taxonomy" id="1330534"/>
    <lineage>
        <taxon>Bacteria</taxon>
        <taxon>Bacillati</taxon>
        <taxon>Bacillota</taxon>
        <taxon>Clostridia</taxon>
        <taxon>Eubacteriales</taxon>
        <taxon>Oscillospiraceae</taxon>
        <taxon>Ruminiclostridium</taxon>
    </lineage>
</organism>
<name>U4QYR2_9FIRM</name>
<gene>
    <name evidence="1" type="ORF">L323_14965</name>
</gene>
<sequence length="30" mass="3546">MPLGYCELANQRLSVMEKRKIENIIKLKIN</sequence>